<reference evidence="13 14" key="1">
    <citation type="submission" date="2024-04" db="EMBL/GenBank/DDBJ databases">
        <title>The reference genome of an endangered Asteraceae, Deinandra increscens subsp. villosa, native to the Central Coast of California.</title>
        <authorList>
            <person name="Guilliams M."/>
            <person name="Hasenstab-Lehman K."/>
            <person name="Meyer R."/>
            <person name="Mcevoy S."/>
        </authorList>
    </citation>
    <scope>NUCLEOTIDE SEQUENCE [LARGE SCALE GENOMIC DNA]</scope>
    <source>
        <tissue evidence="13">Leaf</tissue>
    </source>
</reference>
<evidence type="ECO:0000256" key="2">
    <source>
        <dbReference type="ARBA" id="ARBA00004370"/>
    </source>
</evidence>
<dbReference type="GO" id="GO:0016705">
    <property type="term" value="F:oxidoreductase activity, acting on paired donors, with incorporation or reduction of molecular oxygen"/>
    <property type="evidence" value="ECO:0007669"/>
    <property type="project" value="InterPro"/>
</dbReference>
<dbReference type="Proteomes" id="UP001408789">
    <property type="component" value="Unassembled WGS sequence"/>
</dbReference>
<evidence type="ECO:0000256" key="12">
    <source>
        <dbReference type="RuleBase" id="RU000461"/>
    </source>
</evidence>
<dbReference type="InterPro" id="IPR050651">
    <property type="entry name" value="Plant_Cytochrome_P450_Monoox"/>
</dbReference>
<keyword evidence="9 12" id="KW-0503">Monooxygenase</keyword>
<evidence type="ECO:0000256" key="1">
    <source>
        <dbReference type="ARBA" id="ARBA00001971"/>
    </source>
</evidence>
<dbReference type="Gene3D" id="1.10.630.10">
    <property type="entry name" value="Cytochrome P450"/>
    <property type="match status" value="1"/>
</dbReference>
<evidence type="ECO:0008006" key="15">
    <source>
        <dbReference type="Google" id="ProtNLM"/>
    </source>
</evidence>
<evidence type="ECO:0000256" key="10">
    <source>
        <dbReference type="ARBA" id="ARBA00023136"/>
    </source>
</evidence>
<evidence type="ECO:0000313" key="13">
    <source>
        <dbReference type="EMBL" id="KAK9080290.1"/>
    </source>
</evidence>
<comment type="subcellular location">
    <subcellularLocation>
        <location evidence="2">Membrane</location>
    </subcellularLocation>
</comment>
<comment type="similarity">
    <text evidence="12">Belongs to the cytochrome P450 family.</text>
</comment>
<dbReference type="PANTHER" id="PTHR47947">
    <property type="entry name" value="CYTOCHROME P450 82C3-RELATED"/>
    <property type="match status" value="1"/>
</dbReference>
<dbReference type="PANTHER" id="PTHR47947:SF26">
    <property type="entry name" value="CYTOCHROME P450"/>
    <property type="match status" value="1"/>
</dbReference>
<dbReference type="InterPro" id="IPR001128">
    <property type="entry name" value="Cyt_P450"/>
</dbReference>
<dbReference type="InterPro" id="IPR017972">
    <property type="entry name" value="Cyt_P450_CS"/>
</dbReference>
<dbReference type="InterPro" id="IPR002401">
    <property type="entry name" value="Cyt_P450_E_grp-I"/>
</dbReference>
<feature type="binding site" description="axial binding residue" evidence="11">
    <location>
        <position position="469"/>
    </location>
    <ligand>
        <name>heme</name>
        <dbReference type="ChEBI" id="CHEBI:30413"/>
    </ligand>
    <ligandPart>
        <name>Fe</name>
        <dbReference type="ChEBI" id="CHEBI:18248"/>
    </ligandPart>
</feature>
<dbReference type="AlphaFoldDB" id="A0AAP0DSF2"/>
<keyword evidence="8 11" id="KW-0408">Iron</keyword>
<evidence type="ECO:0000313" key="14">
    <source>
        <dbReference type="Proteomes" id="UP001408789"/>
    </source>
</evidence>
<comment type="caution">
    <text evidence="13">The sequence shown here is derived from an EMBL/GenBank/DDBJ whole genome shotgun (WGS) entry which is preliminary data.</text>
</comment>
<keyword evidence="5 11" id="KW-0479">Metal-binding</keyword>
<evidence type="ECO:0000256" key="11">
    <source>
        <dbReference type="PIRSR" id="PIRSR602401-1"/>
    </source>
</evidence>
<keyword evidence="7 12" id="KW-0560">Oxidoreductase</keyword>
<keyword evidence="4" id="KW-0812">Transmembrane</keyword>
<sequence length="497" mass="57165">MDLLLFLLIFVACILCFLIFAHIQPIRNGVNKGMRERVPEAPGSWPIIGHLYLLTGSQVPHRLLGSLADKFGSIFTIKFGVHRVLVVSNSEMAKDCLTTNDRIFASRPKAMSMEIMGYNYASFGFAPYGPYWRHIRKIIVLELGSPRRVQMLANIRVSELKSSIKDIYKTWERNKGTSFSDEKVKVEMRQWFGNLTMNMVVRMMFGNHFSRGEKKGDRFQKTLRRFVDLVGVFVPSDAVPWLRWLDLGGYGKKMKETAKEMDEVLDEWLEYHKGKMNSRCELQVDESRELEVFMAAFLSRVKEEVIEEVYGFSVEEIVKSTCWSIFAAATDTTMATLTWALALLVNNPLVLKKAQQELENHVGRDRQVEESDTKNLVYLRAIIKETMRLYPVAPLSLPHESKEDCVVGGYVVPKGTRLWVNIWKIHHDPQIWTDPFEFHPERFLTSKTEIDVKGRDFELIPFGSGRRICLGMDIALEALQLILASLIHGFEFQIAIQ</sequence>
<dbReference type="PRINTS" id="PR00385">
    <property type="entry name" value="P450"/>
</dbReference>
<keyword evidence="14" id="KW-1185">Reference proteome</keyword>
<comment type="cofactor">
    <cofactor evidence="1 11">
        <name>heme</name>
        <dbReference type="ChEBI" id="CHEBI:30413"/>
    </cofactor>
</comment>
<evidence type="ECO:0000256" key="7">
    <source>
        <dbReference type="ARBA" id="ARBA00023002"/>
    </source>
</evidence>
<accession>A0AAP0DSF2</accession>
<evidence type="ECO:0000256" key="9">
    <source>
        <dbReference type="ARBA" id="ARBA00023033"/>
    </source>
</evidence>
<evidence type="ECO:0000256" key="8">
    <source>
        <dbReference type="ARBA" id="ARBA00023004"/>
    </source>
</evidence>
<evidence type="ECO:0000256" key="6">
    <source>
        <dbReference type="ARBA" id="ARBA00022989"/>
    </source>
</evidence>
<gene>
    <name evidence="13" type="ORF">SSX86_000048</name>
</gene>
<keyword evidence="6" id="KW-1133">Transmembrane helix</keyword>
<name>A0AAP0DSF2_9ASTR</name>
<keyword evidence="10" id="KW-0472">Membrane</keyword>
<protein>
    <recommendedName>
        <fullName evidence="15">Cytochrome P450</fullName>
    </recommendedName>
</protein>
<dbReference type="Pfam" id="PF00067">
    <property type="entry name" value="p450"/>
    <property type="match status" value="1"/>
</dbReference>
<dbReference type="GO" id="GO:0020037">
    <property type="term" value="F:heme binding"/>
    <property type="evidence" value="ECO:0007669"/>
    <property type="project" value="InterPro"/>
</dbReference>
<organism evidence="13 14">
    <name type="scientific">Deinandra increscens subsp. villosa</name>
    <dbReference type="NCBI Taxonomy" id="3103831"/>
    <lineage>
        <taxon>Eukaryota</taxon>
        <taxon>Viridiplantae</taxon>
        <taxon>Streptophyta</taxon>
        <taxon>Embryophyta</taxon>
        <taxon>Tracheophyta</taxon>
        <taxon>Spermatophyta</taxon>
        <taxon>Magnoliopsida</taxon>
        <taxon>eudicotyledons</taxon>
        <taxon>Gunneridae</taxon>
        <taxon>Pentapetalae</taxon>
        <taxon>asterids</taxon>
        <taxon>campanulids</taxon>
        <taxon>Asterales</taxon>
        <taxon>Asteraceae</taxon>
        <taxon>Asteroideae</taxon>
        <taxon>Heliantheae alliance</taxon>
        <taxon>Madieae</taxon>
        <taxon>Madiinae</taxon>
        <taxon>Deinandra</taxon>
    </lineage>
</organism>
<dbReference type="InterPro" id="IPR036396">
    <property type="entry name" value="Cyt_P450_sf"/>
</dbReference>
<dbReference type="FunFam" id="1.10.630.10:FF:000026">
    <property type="entry name" value="Cytochrome P450 82C4"/>
    <property type="match status" value="1"/>
</dbReference>
<evidence type="ECO:0000256" key="4">
    <source>
        <dbReference type="ARBA" id="ARBA00022692"/>
    </source>
</evidence>
<evidence type="ECO:0000256" key="5">
    <source>
        <dbReference type="ARBA" id="ARBA00022723"/>
    </source>
</evidence>
<keyword evidence="3 11" id="KW-0349">Heme</keyword>
<dbReference type="GO" id="GO:0004497">
    <property type="term" value="F:monooxygenase activity"/>
    <property type="evidence" value="ECO:0007669"/>
    <property type="project" value="UniProtKB-KW"/>
</dbReference>
<dbReference type="PRINTS" id="PR00463">
    <property type="entry name" value="EP450I"/>
</dbReference>
<dbReference type="EMBL" id="JBCNJP010000002">
    <property type="protein sequence ID" value="KAK9080290.1"/>
    <property type="molecule type" value="Genomic_DNA"/>
</dbReference>
<dbReference type="GO" id="GO:0016020">
    <property type="term" value="C:membrane"/>
    <property type="evidence" value="ECO:0007669"/>
    <property type="project" value="UniProtKB-SubCell"/>
</dbReference>
<evidence type="ECO:0000256" key="3">
    <source>
        <dbReference type="ARBA" id="ARBA00022617"/>
    </source>
</evidence>
<proteinExistence type="inferred from homology"/>
<dbReference type="GO" id="GO:0005506">
    <property type="term" value="F:iron ion binding"/>
    <property type="evidence" value="ECO:0007669"/>
    <property type="project" value="InterPro"/>
</dbReference>
<dbReference type="PROSITE" id="PS00086">
    <property type="entry name" value="CYTOCHROME_P450"/>
    <property type="match status" value="1"/>
</dbReference>
<dbReference type="SUPFAM" id="SSF48264">
    <property type="entry name" value="Cytochrome P450"/>
    <property type="match status" value="1"/>
</dbReference>